<dbReference type="Proteomes" id="UP001596263">
    <property type="component" value="Unassembled WGS sequence"/>
</dbReference>
<dbReference type="SMART" id="SM00387">
    <property type="entry name" value="HATPase_c"/>
    <property type="match status" value="1"/>
</dbReference>
<keyword evidence="5" id="KW-0902">Two-component regulatory system</keyword>
<comment type="caution">
    <text evidence="9">The sequence shown here is derived from an EMBL/GenBank/DDBJ whole genome shotgun (WGS) entry which is preliminary data.</text>
</comment>
<evidence type="ECO:0000313" key="9">
    <source>
        <dbReference type="EMBL" id="MFC5219584.1"/>
    </source>
</evidence>
<protein>
    <recommendedName>
        <fullName evidence="2">histidine kinase</fullName>
        <ecNumber evidence="2">2.7.13.3</ecNumber>
    </recommendedName>
</protein>
<dbReference type="PANTHER" id="PTHR24421">
    <property type="entry name" value="NITRATE/NITRITE SENSOR PROTEIN NARX-RELATED"/>
    <property type="match status" value="1"/>
</dbReference>
<keyword evidence="10" id="KW-1185">Reference proteome</keyword>
<dbReference type="GO" id="GO:0016301">
    <property type="term" value="F:kinase activity"/>
    <property type="evidence" value="ECO:0007669"/>
    <property type="project" value="UniProtKB-KW"/>
</dbReference>
<gene>
    <name evidence="9" type="ORF">ACFPQ9_37685</name>
</gene>
<organism evidence="9 10">
    <name type="scientific">Streptomyces coerulescens</name>
    <dbReference type="NCBI Taxonomy" id="29304"/>
    <lineage>
        <taxon>Bacteria</taxon>
        <taxon>Bacillati</taxon>
        <taxon>Actinomycetota</taxon>
        <taxon>Actinomycetes</taxon>
        <taxon>Kitasatosporales</taxon>
        <taxon>Streptomycetaceae</taxon>
        <taxon>Streptomyces</taxon>
    </lineage>
</organism>
<evidence type="ECO:0000256" key="1">
    <source>
        <dbReference type="ARBA" id="ARBA00000085"/>
    </source>
</evidence>
<dbReference type="InterPro" id="IPR003594">
    <property type="entry name" value="HATPase_dom"/>
</dbReference>
<accession>A0ABW0CVB2</accession>
<dbReference type="RefSeq" id="WP_380863469.1">
    <property type="nucleotide sequence ID" value="NZ_JBHSKM010000044.1"/>
</dbReference>
<dbReference type="PANTHER" id="PTHR24421:SF10">
    <property type="entry name" value="NITRATE_NITRITE SENSOR PROTEIN NARQ"/>
    <property type="match status" value="1"/>
</dbReference>
<evidence type="ECO:0000256" key="2">
    <source>
        <dbReference type="ARBA" id="ARBA00012438"/>
    </source>
</evidence>
<feature type="region of interest" description="Disordered" evidence="6">
    <location>
        <begin position="1"/>
        <end position="32"/>
    </location>
</feature>
<feature type="transmembrane region" description="Helical" evidence="7">
    <location>
        <begin position="184"/>
        <end position="204"/>
    </location>
</feature>
<evidence type="ECO:0000256" key="6">
    <source>
        <dbReference type="SAM" id="MobiDB-lite"/>
    </source>
</evidence>
<reference evidence="10" key="1">
    <citation type="journal article" date="2019" name="Int. J. Syst. Evol. Microbiol.">
        <title>The Global Catalogue of Microorganisms (GCM) 10K type strain sequencing project: providing services to taxonomists for standard genome sequencing and annotation.</title>
        <authorList>
            <consortium name="The Broad Institute Genomics Platform"/>
            <consortium name="The Broad Institute Genome Sequencing Center for Infectious Disease"/>
            <person name="Wu L."/>
            <person name="Ma J."/>
        </authorList>
    </citation>
    <scope>NUCLEOTIDE SEQUENCE [LARGE SCALE GENOMIC DNA]</scope>
    <source>
        <strain evidence="10">KCTC 42586</strain>
    </source>
</reference>
<feature type="transmembrane region" description="Helical" evidence="7">
    <location>
        <begin position="76"/>
        <end position="95"/>
    </location>
</feature>
<keyword evidence="4 9" id="KW-0418">Kinase</keyword>
<dbReference type="InterPro" id="IPR036890">
    <property type="entry name" value="HATPase_C_sf"/>
</dbReference>
<dbReference type="EMBL" id="JBHSKM010000044">
    <property type="protein sequence ID" value="MFC5219584.1"/>
    <property type="molecule type" value="Genomic_DNA"/>
</dbReference>
<evidence type="ECO:0000313" key="10">
    <source>
        <dbReference type="Proteomes" id="UP001596263"/>
    </source>
</evidence>
<dbReference type="SUPFAM" id="SSF55874">
    <property type="entry name" value="ATPase domain of HSP90 chaperone/DNA topoisomerase II/histidine kinase"/>
    <property type="match status" value="1"/>
</dbReference>
<proteinExistence type="predicted"/>
<feature type="transmembrane region" description="Helical" evidence="7">
    <location>
        <begin position="107"/>
        <end position="128"/>
    </location>
</feature>
<keyword evidence="7" id="KW-0812">Transmembrane</keyword>
<sequence>MGVYGIGDSDDPDSRLRQSYSTPLPDQPVEVRSTASASTATSHWHRALRVQALLRIVVALALHIELTVYPPTTNVGLARAIVWSYTAWSAALLVAPLSRRLLIRVAWLPLAVDLATITVLLVICGDLADDTWSSPLASNLFLLIPLFGAPFLPPRTTAIGGLLSALAFTGIIVVRRGADPYWDRSWITSVFILVMTAAAVRISVLQKSRLQLIGTLLQQRSRLLNEVMSAEERERNELAETLHDGALQNVLAARHEMEEAVAQSGDTALDNADELLAQVTAQLRRLVKDLHSEVLQSSGLAGGLDTLGEQIASRSGLKVTVLCGLDSAGPADRLLYSAARELLTNVVKHAHARHAWVALTPVGPRRVELCVADDGAGMEPADLERRAAEGHIGLISQRMRIEGANGTFTVGPNHPHGTCVRITLPIASTERG</sequence>
<evidence type="ECO:0000256" key="3">
    <source>
        <dbReference type="ARBA" id="ARBA00022679"/>
    </source>
</evidence>
<comment type="catalytic activity">
    <reaction evidence="1">
        <text>ATP + protein L-histidine = ADP + protein N-phospho-L-histidine.</text>
        <dbReference type="EC" id="2.7.13.3"/>
    </reaction>
</comment>
<dbReference type="EC" id="2.7.13.3" evidence="2"/>
<dbReference type="Pfam" id="PF02518">
    <property type="entry name" value="HATPase_c"/>
    <property type="match status" value="1"/>
</dbReference>
<evidence type="ECO:0000256" key="4">
    <source>
        <dbReference type="ARBA" id="ARBA00022777"/>
    </source>
</evidence>
<dbReference type="CDD" id="cd16917">
    <property type="entry name" value="HATPase_UhpB-NarQ-NarX-like"/>
    <property type="match status" value="1"/>
</dbReference>
<evidence type="ECO:0000259" key="8">
    <source>
        <dbReference type="SMART" id="SM00387"/>
    </source>
</evidence>
<dbReference type="Gene3D" id="3.30.565.10">
    <property type="entry name" value="Histidine kinase-like ATPase, C-terminal domain"/>
    <property type="match status" value="1"/>
</dbReference>
<feature type="domain" description="Histidine kinase/HSP90-like ATPase" evidence="8">
    <location>
        <begin position="330"/>
        <end position="428"/>
    </location>
</feature>
<keyword evidence="3" id="KW-0808">Transferase</keyword>
<dbReference type="InterPro" id="IPR050482">
    <property type="entry name" value="Sensor_HK_TwoCompSys"/>
</dbReference>
<keyword evidence="7" id="KW-0472">Membrane</keyword>
<evidence type="ECO:0000256" key="5">
    <source>
        <dbReference type="ARBA" id="ARBA00023012"/>
    </source>
</evidence>
<keyword evidence="7" id="KW-1133">Transmembrane helix</keyword>
<evidence type="ECO:0000256" key="7">
    <source>
        <dbReference type="SAM" id="Phobius"/>
    </source>
</evidence>
<feature type="transmembrane region" description="Helical" evidence="7">
    <location>
        <begin position="159"/>
        <end position="178"/>
    </location>
</feature>
<name>A0ABW0CVB2_STRCD</name>